<dbReference type="Pfam" id="PF00069">
    <property type="entry name" value="Pkinase"/>
    <property type="match status" value="1"/>
</dbReference>
<keyword evidence="13" id="KW-0723">Serine/threonine-protein kinase</keyword>
<evidence type="ECO:0000256" key="6">
    <source>
        <dbReference type="ARBA" id="ARBA00019973"/>
    </source>
</evidence>
<dbReference type="EC" id="2.7.11.1" evidence="4"/>
<name>A0A022VN93_TRIRU</name>
<feature type="domain" description="Protein kinase" evidence="12">
    <location>
        <begin position="73"/>
        <end position="388"/>
    </location>
</feature>
<keyword evidence="7" id="KW-0779">Telomere</keyword>
<protein>
    <recommendedName>
        <fullName evidence="6">EKC/KEOPS complex subunit BUD32</fullName>
        <ecNumber evidence="4">2.7.11.1</ecNumber>
    </recommendedName>
    <alternativeName>
        <fullName evidence="8 9">Atypical Serine/threonine protein kinase BUD32</fullName>
    </alternativeName>
    <alternativeName>
        <fullName evidence="5">EKC/KEOPS complex subunit bud32</fullName>
    </alternativeName>
</protein>
<dbReference type="PANTHER" id="PTHR44167">
    <property type="entry name" value="OVARIAN-SPECIFIC SERINE/THREONINE-PROTEIN KINASE LOK-RELATED"/>
    <property type="match status" value="1"/>
</dbReference>
<evidence type="ECO:0000256" key="2">
    <source>
        <dbReference type="ARBA" id="ARBA00004574"/>
    </source>
</evidence>
<dbReference type="GO" id="GO:0044773">
    <property type="term" value="P:mitotic DNA damage checkpoint signaling"/>
    <property type="evidence" value="ECO:0007669"/>
    <property type="project" value="TreeGrafter"/>
</dbReference>
<organism evidence="13">
    <name type="scientific">Trichophyton rubrum CBS 288.86</name>
    <dbReference type="NCBI Taxonomy" id="1215330"/>
    <lineage>
        <taxon>Eukaryota</taxon>
        <taxon>Fungi</taxon>
        <taxon>Dikarya</taxon>
        <taxon>Ascomycota</taxon>
        <taxon>Pezizomycotina</taxon>
        <taxon>Eurotiomycetes</taxon>
        <taxon>Eurotiomycetidae</taxon>
        <taxon>Onygenales</taxon>
        <taxon>Arthrodermataceae</taxon>
        <taxon>Trichophyton</taxon>
    </lineage>
</organism>
<reference evidence="13" key="1">
    <citation type="submission" date="2014-02" db="EMBL/GenBank/DDBJ databases">
        <title>The Genome Sequence of Trichophyton rubrum (morphotype fischeri) CBS 288.86.</title>
        <authorList>
            <consortium name="The Broad Institute Genomics Platform"/>
            <person name="Cuomo C.A."/>
            <person name="White T.C."/>
            <person name="Graser Y."/>
            <person name="Martinez-Rossi N."/>
            <person name="Heitman J."/>
            <person name="Young S.K."/>
            <person name="Zeng Q."/>
            <person name="Gargeya S."/>
            <person name="Abouelleil A."/>
            <person name="Alvarado L."/>
            <person name="Chapman S.B."/>
            <person name="Gainer-Dewar J."/>
            <person name="Goldberg J."/>
            <person name="Griggs A."/>
            <person name="Gujja S."/>
            <person name="Hansen M."/>
            <person name="Howarth C."/>
            <person name="Imamovic A."/>
            <person name="Larimer J."/>
            <person name="Martinez D."/>
            <person name="Murphy C."/>
            <person name="Pearson M.D."/>
            <person name="Persinoti G."/>
            <person name="Poon T."/>
            <person name="Priest M."/>
            <person name="Roberts A.D."/>
            <person name="Saif S."/>
            <person name="Shea T.D."/>
            <person name="Sykes S.N."/>
            <person name="Wortman J."/>
            <person name="Nusbaum C."/>
            <person name="Birren B."/>
        </authorList>
    </citation>
    <scope>NUCLEOTIDE SEQUENCE [LARGE SCALE GENOMIC DNA]</scope>
    <source>
        <strain evidence="13">CBS 288.86</strain>
    </source>
</reference>
<sequence>MLSYFWLLVSKIQKVFSDFIHRALSFFSYSTLHFTTRDLSTHKKAGDLESNAPSDTPSDTSKCETYTIRLVPQKDLDLVGVGASGQVYNINDQVVLKTCRIFEPPGDNASQSAHWHYASDTIFHSNLLKDERTVLQLLQSIPHRHIIAAVDVEQPEGLYLRKYRHPTVDMISDQAHRTRLYSDITGALHHLHSLGIVHADVRIDNILLDDQGRAILCDFSAASPCGHPNPVFPDLPLPLNGPSTTLSDASDMFAMASLIFQMEHGAAPELSFADGALCLPEITSGNRGLDEVIQKAWLGHYSCTSEMLQQLNLLNAQTSHCSESTQALHDEPLEHLKDQVKVWRRNREKRFGCVLTGLLSDGQLEALAGCYGMDMSADLRFAHYHIPL</sequence>
<comment type="catalytic activity">
    <reaction evidence="11">
        <text>L-seryl-[protein] + ATP = O-phospho-L-seryl-[protein] + ADP + H(+)</text>
        <dbReference type="Rhea" id="RHEA:17989"/>
        <dbReference type="Rhea" id="RHEA-COMP:9863"/>
        <dbReference type="Rhea" id="RHEA-COMP:11604"/>
        <dbReference type="ChEBI" id="CHEBI:15378"/>
        <dbReference type="ChEBI" id="CHEBI:29999"/>
        <dbReference type="ChEBI" id="CHEBI:30616"/>
        <dbReference type="ChEBI" id="CHEBI:83421"/>
        <dbReference type="ChEBI" id="CHEBI:456216"/>
        <dbReference type="EC" id="2.7.11.1"/>
    </reaction>
</comment>
<dbReference type="GO" id="GO:0000781">
    <property type="term" value="C:chromosome, telomeric region"/>
    <property type="evidence" value="ECO:0007669"/>
    <property type="project" value="UniProtKB-SubCell"/>
</dbReference>
<accession>A0A022VN93</accession>
<keyword evidence="13" id="KW-0418">Kinase</keyword>
<proteinExistence type="predicted"/>
<dbReference type="PROSITE" id="PS50011">
    <property type="entry name" value="PROTEIN_KINASE_DOM"/>
    <property type="match status" value="1"/>
</dbReference>
<evidence type="ECO:0000259" key="12">
    <source>
        <dbReference type="PROSITE" id="PS50011"/>
    </source>
</evidence>
<dbReference type="GO" id="GO:0005634">
    <property type="term" value="C:nucleus"/>
    <property type="evidence" value="ECO:0007669"/>
    <property type="project" value="TreeGrafter"/>
</dbReference>
<evidence type="ECO:0000256" key="7">
    <source>
        <dbReference type="ARBA" id="ARBA00022895"/>
    </source>
</evidence>
<dbReference type="SUPFAM" id="SSF56112">
    <property type="entry name" value="Protein kinase-like (PK-like)"/>
    <property type="match status" value="1"/>
</dbReference>
<dbReference type="InterPro" id="IPR000719">
    <property type="entry name" value="Prot_kinase_dom"/>
</dbReference>
<dbReference type="GO" id="GO:0005524">
    <property type="term" value="F:ATP binding"/>
    <property type="evidence" value="ECO:0007669"/>
    <property type="project" value="InterPro"/>
</dbReference>
<dbReference type="HOGENOM" id="CLU_061197_0_0_1"/>
<comment type="function">
    <text evidence="1">Component of the EKC/KEOPS complex that is required for the formation of a threonylcarbamoyl group on adenosine at position 37 (t(6)A37) in tRNAs that read codons beginning with adenine. The complex is probably involved in the transfer of the threonylcarbamoyl moiety of threonylcarbamoyl-AMP (TC-AMP) to the N6 group of A37. BUD32 has ATPase activity in the context of the EKC/KEOPS complex and likely plays a supporting role to the catalytic subunit KAE1. The EKC/KEOPS complex also promotes both telomere uncapping and telomere elongation. The complex is required for efficient recruitment of transcriptional coactivators.</text>
</comment>
<comment type="subunit">
    <text evidence="3">Component of the EKC/KEOPS complex composed of at least BUD32, CGI121, GON7, KAE1 and PCC1; the whole complex dimerizes.</text>
</comment>
<dbReference type="AlphaFoldDB" id="A0A022VN93"/>
<evidence type="ECO:0000256" key="4">
    <source>
        <dbReference type="ARBA" id="ARBA00012513"/>
    </source>
</evidence>
<dbReference type="Proteomes" id="UP000023758">
    <property type="component" value="Unassembled WGS sequence"/>
</dbReference>
<evidence type="ECO:0000313" key="13">
    <source>
        <dbReference type="EMBL" id="EZF47213.1"/>
    </source>
</evidence>
<keyword evidence="13" id="KW-0808">Transferase</keyword>
<comment type="catalytic activity">
    <reaction evidence="10">
        <text>L-threonyl-[protein] + ATP = O-phospho-L-threonyl-[protein] + ADP + H(+)</text>
        <dbReference type="Rhea" id="RHEA:46608"/>
        <dbReference type="Rhea" id="RHEA-COMP:11060"/>
        <dbReference type="Rhea" id="RHEA-COMP:11605"/>
        <dbReference type="ChEBI" id="CHEBI:15378"/>
        <dbReference type="ChEBI" id="CHEBI:30013"/>
        <dbReference type="ChEBI" id="CHEBI:30616"/>
        <dbReference type="ChEBI" id="CHEBI:61977"/>
        <dbReference type="ChEBI" id="CHEBI:456216"/>
        <dbReference type="EC" id="2.7.11.1"/>
    </reaction>
</comment>
<evidence type="ECO:0000256" key="11">
    <source>
        <dbReference type="ARBA" id="ARBA00048679"/>
    </source>
</evidence>
<dbReference type="InterPro" id="IPR011009">
    <property type="entry name" value="Kinase-like_dom_sf"/>
</dbReference>
<evidence type="ECO:0000256" key="3">
    <source>
        <dbReference type="ARBA" id="ARBA00011534"/>
    </source>
</evidence>
<dbReference type="GO" id="GO:0004674">
    <property type="term" value="F:protein serine/threonine kinase activity"/>
    <property type="evidence" value="ECO:0007669"/>
    <property type="project" value="UniProtKB-KW"/>
</dbReference>
<dbReference type="Gene3D" id="1.10.510.10">
    <property type="entry name" value="Transferase(Phosphotransferase) domain 1"/>
    <property type="match status" value="1"/>
</dbReference>
<gene>
    <name evidence="13" type="ORF">H103_08995</name>
</gene>
<evidence type="ECO:0000256" key="5">
    <source>
        <dbReference type="ARBA" id="ARBA00013948"/>
    </source>
</evidence>
<evidence type="ECO:0000256" key="9">
    <source>
        <dbReference type="ARBA" id="ARBA00033194"/>
    </source>
</evidence>
<dbReference type="EMBL" id="KK207950">
    <property type="protein sequence ID" value="EZF47213.1"/>
    <property type="molecule type" value="Genomic_DNA"/>
</dbReference>
<evidence type="ECO:0000256" key="8">
    <source>
        <dbReference type="ARBA" id="ARBA00030980"/>
    </source>
</evidence>
<evidence type="ECO:0000256" key="1">
    <source>
        <dbReference type="ARBA" id="ARBA00003747"/>
    </source>
</evidence>
<dbReference type="PROSITE" id="PS00109">
    <property type="entry name" value="PROTEIN_KINASE_TYR"/>
    <property type="match status" value="1"/>
</dbReference>
<dbReference type="SMART" id="SM00220">
    <property type="entry name" value="S_TKc"/>
    <property type="match status" value="1"/>
</dbReference>
<keyword evidence="7" id="KW-0158">Chromosome</keyword>
<comment type="subcellular location">
    <subcellularLocation>
        <location evidence="2">Chromosome</location>
        <location evidence="2">Telomere</location>
    </subcellularLocation>
</comment>
<evidence type="ECO:0000256" key="10">
    <source>
        <dbReference type="ARBA" id="ARBA00047899"/>
    </source>
</evidence>
<dbReference type="InterPro" id="IPR008266">
    <property type="entry name" value="Tyr_kinase_AS"/>
</dbReference>
<dbReference type="PANTHER" id="PTHR44167:SF30">
    <property type="entry name" value="PHOSPHORYLASE KINASE"/>
    <property type="match status" value="1"/>
</dbReference>